<dbReference type="AlphaFoldDB" id="A0A151ZC44"/>
<dbReference type="CDD" id="cd00761">
    <property type="entry name" value="Glyco_tranf_GTA_type"/>
    <property type="match status" value="1"/>
</dbReference>
<dbReference type="InterPro" id="IPR001173">
    <property type="entry name" value="Glyco_trans_2-like"/>
</dbReference>
<dbReference type="Pfam" id="PF00534">
    <property type="entry name" value="Glycos_transf_1"/>
    <property type="match status" value="1"/>
</dbReference>
<gene>
    <name evidence="6" type="ORF">DLAC_07282</name>
</gene>
<reference evidence="6 7" key="1">
    <citation type="submission" date="2015-12" db="EMBL/GenBank/DDBJ databases">
        <title>Dictyostelia acquired genes for synthesis and detection of signals that induce cell-type specialization by lateral gene transfer from prokaryotes.</title>
        <authorList>
            <person name="Gloeckner G."/>
            <person name="Schaap P."/>
        </authorList>
    </citation>
    <scope>NUCLEOTIDE SEQUENCE [LARGE SCALE GENOMIC DNA]</scope>
    <source>
        <strain evidence="6 7">TK</strain>
    </source>
</reference>
<keyword evidence="3" id="KW-1133">Transmembrane helix</keyword>
<evidence type="ECO:0000256" key="3">
    <source>
        <dbReference type="SAM" id="Phobius"/>
    </source>
</evidence>
<dbReference type="OMA" id="DYNHMEE"/>
<dbReference type="Pfam" id="PF00535">
    <property type="entry name" value="Glycos_transf_2"/>
    <property type="match status" value="1"/>
</dbReference>
<dbReference type="Gene3D" id="3.90.550.10">
    <property type="entry name" value="Spore Coat Polysaccharide Biosynthesis Protein SpsA, Chain A"/>
    <property type="match status" value="1"/>
</dbReference>
<dbReference type="SUPFAM" id="SSF53756">
    <property type="entry name" value="UDP-Glycosyltransferase/glycogen phosphorylase"/>
    <property type="match status" value="1"/>
</dbReference>
<feature type="domain" description="Glycosyltransferase 2-like" evidence="5">
    <location>
        <begin position="165"/>
        <end position="300"/>
    </location>
</feature>
<evidence type="ECO:0000256" key="1">
    <source>
        <dbReference type="ARBA" id="ARBA00022676"/>
    </source>
</evidence>
<feature type="transmembrane region" description="Helical" evidence="3">
    <location>
        <begin position="74"/>
        <end position="95"/>
    </location>
</feature>
<dbReference type="EMBL" id="LODT01000034">
    <property type="protein sequence ID" value="KYQ91523.1"/>
    <property type="molecule type" value="Genomic_DNA"/>
</dbReference>
<organism evidence="6 7">
    <name type="scientific">Tieghemostelium lacteum</name>
    <name type="common">Slime mold</name>
    <name type="synonym">Dictyostelium lacteum</name>
    <dbReference type="NCBI Taxonomy" id="361077"/>
    <lineage>
        <taxon>Eukaryota</taxon>
        <taxon>Amoebozoa</taxon>
        <taxon>Evosea</taxon>
        <taxon>Eumycetozoa</taxon>
        <taxon>Dictyostelia</taxon>
        <taxon>Dictyosteliales</taxon>
        <taxon>Raperosteliaceae</taxon>
        <taxon>Tieghemostelium</taxon>
    </lineage>
</organism>
<dbReference type="GO" id="GO:0016757">
    <property type="term" value="F:glycosyltransferase activity"/>
    <property type="evidence" value="ECO:0007669"/>
    <property type="project" value="UniProtKB-KW"/>
</dbReference>
<dbReference type="Gene3D" id="3.40.50.2000">
    <property type="entry name" value="Glycogen Phosphorylase B"/>
    <property type="match status" value="2"/>
</dbReference>
<evidence type="ECO:0000313" key="7">
    <source>
        <dbReference type="Proteomes" id="UP000076078"/>
    </source>
</evidence>
<dbReference type="PANTHER" id="PTHR12526:SF630">
    <property type="entry name" value="GLYCOSYLTRANSFERASE"/>
    <property type="match status" value="1"/>
</dbReference>
<dbReference type="InterPro" id="IPR029044">
    <property type="entry name" value="Nucleotide-diphossugar_trans"/>
</dbReference>
<sequence length="919" mass="108070">MKLKYDYNYSLSDDESNNNILDDESYRLDIEENNKLLFNRKSSNYNNYSSGPNSSNRSVNDKSKWYKFMRKNRFYLVVSLFLFALFSFILLLVILKFGNSDKVFSSYCKSTQHRNNQNLLKLGKCWLNYLDVKNGDYSCTPVSEKRVDTYQYYTTQLMSTPLVDIIVPLYNTPVYQLEECMESLLEQSFQQFRIILVNDGSNNSLTNEYIQSLKETDDRFLVVELETNQGLPNARNQGLLKSTAPFILFIDSDDLLEPTSVEKMYWKLLTSEKVYFTKGHTIGFQAFNYTWKKGFEENQVFLKENQITITTMFKRVVFYNNSSNYKLNETVLMFDSSFRDGMEDWDFYLNCASNGYWGETIPEPMDWYRRKDQLTFEKDWKNHAKKEHIQTILKSKYPDLYNQPDNYFRIPSTTESFYIHQNEYKYESINVLSKDKPRILFILPWLSTGGADKFNLNLCRQLIELGWEITIVTTEAQNEISYHWLSQFQLITSDIFIVNNFITINHVPNFMCYLLSSRSIDVVFLSNSELGYQMLPWISETCSSKPLIVDYNHMEEEYWKNGGYPRYSIAYSQYINHHFVSSKYLSNYYKSKSHVNNDKLLVQYININSEEFKFNNTIREEIKTRYAIPMDQVVILYAARMVEQKQPMLLLDLVNQLYQQSNNGENFRFSVFLVGDGPLKSKVDEYVHRNGLSDLVKVLGDVPPEDMKNVLSASDIVFLPSKMEGISMLFYEAMSIGVIPVGLNISGQSELVTNNTGYLLNNESDYLKILKYLIENPKHRKELSIQCRKRIESLFSVDIMGKSIVDSMCLCNKNRKENLIRPSKFSSHNQPILKEMVMQSLEYHKVERENSKLWQTVNRQSIIIENDIEQHNNSPAKTEEILELTNKIQQLERALEIQTNEYQTYLKETEKLYNKFTNQ</sequence>
<dbReference type="OrthoDB" id="3784at2759"/>
<protein>
    <submittedName>
        <fullName evidence="6">Putative glycosyltransferase</fullName>
    </submittedName>
</protein>
<dbReference type="InParanoid" id="A0A151ZC44"/>
<feature type="domain" description="Glycosyl transferase family 1" evidence="4">
    <location>
        <begin position="619"/>
        <end position="789"/>
    </location>
</feature>
<dbReference type="SUPFAM" id="SSF53448">
    <property type="entry name" value="Nucleotide-diphospho-sugar transferases"/>
    <property type="match status" value="1"/>
</dbReference>
<evidence type="ECO:0000313" key="6">
    <source>
        <dbReference type="EMBL" id="KYQ91523.1"/>
    </source>
</evidence>
<feature type="coiled-coil region" evidence="2">
    <location>
        <begin position="874"/>
        <end position="908"/>
    </location>
</feature>
<keyword evidence="7" id="KW-1185">Reference proteome</keyword>
<keyword evidence="2" id="KW-0175">Coiled coil</keyword>
<evidence type="ECO:0000256" key="2">
    <source>
        <dbReference type="SAM" id="Coils"/>
    </source>
</evidence>
<name>A0A151ZC44_TIELA</name>
<dbReference type="PANTHER" id="PTHR12526">
    <property type="entry name" value="GLYCOSYLTRANSFERASE"/>
    <property type="match status" value="1"/>
</dbReference>
<keyword evidence="3" id="KW-0812">Transmembrane</keyword>
<keyword evidence="6" id="KW-0808">Transferase</keyword>
<evidence type="ECO:0000259" key="5">
    <source>
        <dbReference type="Pfam" id="PF00535"/>
    </source>
</evidence>
<keyword evidence="1" id="KW-0328">Glycosyltransferase</keyword>
<accession>A0A151ZC44</accession>
<dbReference type="InterPro" id="IPR001296">
    <property type="entry name" value="Glyco_trans_1"/>
</dbReference>
<dbReference type="CDD" id="cd03801">
    <property type="entry name" value="GT4_PimA-like"/>
    <property type="match status" value="1"/>
</dbReference>
<evidence type="ECO:0000259" key="4">
    <source>
        <dbReference type="Pfam" id="PF00534"/>
    </source>
</evidence>
<comment type="caution">
    <text evidence="6">The sequence shown here is derived from an EMBL/GenBank/DDBJ whole genome shotgun (WGS) entry which is preliminary data.</text>
</comment>
<keyword evidence="3" id="KW-0472">Membrane</keyword>
<dbReference type="STRING" id="361077.A0A151ZC44"/>
<proteinExistence type="predicted"/>
<dbReference type="Proteomes" id="UP000076078">
    <property type="component" value="Unassembled WGS sequence"/>
</dbReference>